<evidence type="ECO:0000313" key="1">
    <source>
        <dbReference type="EMBL" id="MDP9827931.1"/>
    </source>
</evidence>
<name>A0ABT9P5F1_9ACTN</name>
<dbReference type="RefSeq" id="WP_307244592.1">
    <property type="nucleotide sequence ID" value="NZ_JAUSQZ010000001.1"/>
</dbReference>
<gene>
    <name evidence="1" type="ORF">J2S57_003680</name>
</gene>
<accession>A0ABT9P5F1</accession>
<dbReference type="Proteomes" id="UP001235712">
    <property type="component" value="Unassembled WGS sequence"/>
</dbReference>
<keyword evidence="2" id="KW-1185">Reference proteome</keyword>
<reference evidence="1 2" key="1">
    <citation type="submission" date="2023-07" db="EMBL/GenBank/DDBJ databases">
        <title>Sequencing the genomes of 1000 actinobacteria strains.</title>
        <authorList>
            <person name="Klenk H.-P."/>
        </authorList>
    </citation>
    <scope>NUCLEOTIDE SEQUENCE [LARGE SCALE GENOMIC DNA]</scope>
    <source>
        <strain evidence="1 2">DSM 44388</strain>
    </source>
</reference>
<organism evidence="1 2">
    <name type="scientific">Kineosporia succinea</name>
    <dbReference type="NCBI Taxonomy" id="84632"/>
    <lineage>
        <taxon>Bacteria</taxon>
        <taxon>Bacillati</taxon>
        <taxon>Actinomycetota</taxon>
        <taxon>Actinomycetes</taxon>
        <taxon>Kineosporiales</taxon>
        <taxon>Kineosporiaceae</taxon>
        <taxon>Kineosporia</taxon>
    </lineage>
</organism>
<comment type="caution">
    <text evidence="1">The sequence shown here is derived from an EMBL/GenBank/DDBJ whole genome shotgun (WGS) entry which is preliminary data.</text>
</comment>
<dbReference type="EMBL" id="JAUSQZ010000001">
    <property type="protein sequence ID" value="MDP9827931.1"/>
    <property type="molecule type" value="Genomic_DNA"/>
</dbReference>
<protein>
    <submittedName>
        <fullName evidence="1">Uncharacterized protein</fullName>
    </submittedName>
</protein>
<sequence>MSLTEKELDEVVDELRTDFPGVDRDVLDHNVHAAASRSPHDTKNQIEQAVRMRLHLRHQGDH</sequence>
<evidence type="ECO:0000313" key="2">
    <source>
        <dbReference type="Proteomes" id="UP001235712"/>
    </source>
</evidence>
<proteinExistence type="predicted"/>